<accession>A0AAE1E8D0</accession>
<dbReference type="Proteomes" id="UP001283361">
    <property type="component" value="Unassembled WGS sequence"/>
</dbReference>
<reference evidence="1" key="1">
    <citation type="journal article" date="2023" name="G3 (Bethesda)">
        <title>A reference genome for the long-term kleptoplast-retaining sea slug Elysia crispata morphotype clarki.</title>
        <authorList>
            <person name="Eastman K.E."/>
            <person name="Pendleton A.L."/>
            <person name="Shaikh M.A."/>
            <person name="Suttiyut T."/>
            <person name="Ogas R."/>
            <person name="Tomko P."/>
            <person name="Gavelis G."/>
            <person name="Widhalm J.R."/>
            <person name="Wisecaver J.H."/>
        </authorList>
    </citation>
    <scope>NUCLEOTIDE SEQUENCE</scope>
    <source>
        <strain evidence="1">ECLA1</strain>
    </source>
</reference>
<organism evidence="1 2">
    <name type="scientific">Elysia crispata</name>
    <name type="common">lettuce slug</name>
    <dbReference type="NCBI Taxonomy" id="231223"/>
    <lineage>
        <taxon>Eukaryota</taxon>
        <taxon>Metazoa</taxon>
        <taxon>Spiralia</taxon>
        <taxon>Lophotrochozoa</taxon>
        <taxon>Mollusca</taxon>
        <taxon>Gastropoda</taxon>
        <taxon>Heterobranchia</taxon>
        <taxon>Euthyneura</taxon>
        <taxon>Panpulmonata</taxon>
        <taxon>Sacoglossa</taxon>
        <taxon>Placobranchoidea</taxon>
        <taxon>Plakobranchidae</taxon>
        <taxon>Elysia</taxon>
    </lineage>
</organism>
<evidence type="ECO:0000313" key="2">
    <source>
        <dbReference type="Proteomes" id="UP001283361"/>
    </source>
</evidence>
<comment type="caution">
    <text evidence="1">The sequence shown here is derived from an EMBL/GenBank/DDBJ whole genome shotgun (WGS) entry which is preliminary data.</text>
</comment>
<evidence type="ECO:0000313" key="1">
    <source>
        <dbReference type="EMBL" id="KAK3796648.1"/>
    </source>
</evidence>
<proteinExistence type="predicted"/>
<dbReference type="AlphaFoldDB" id="A0AAE1E8D0"/>
<name>A0AAE1E8D0_9GAST</name>
<keyword evidence="2" id="KW-1185">Reference proteome</keyword>
<protein>
    <submittedName>
        <fullName evidence="1">Uncharacterized protein</fullName>
    </submittedName>
</protein>
<dbReference type="EMBL" id="JAWDGP010000864">
    <property type="protein sequence ID" value="KAK3796648.1"/>
    <property type="molecule type" value="Genomic_DNA"/>
</dbReference>
<sequence>MMMNGMEVVKVEELDPTDPEAVSQVSQSGISKPVPEDIPSIAVIPHPHQAYTLTDLDVIIYAFRLLPSILALTRKLHTRQNSRSEGRKWRKASTQRGGREACFSDENNRGGLKLSELINAISINSFPLCLFLLKGSG</sequence>
<gene>
    <name evidence="1" type="ORF">RRG08_010346</name>
</gene>